<comment type="caution">
    <text evidence="3">The sequence shown here is derived from an EMBL/GenBank/DDBJ whole genome shotgun (WGS) entry which is preliminary data.</text>
</comment>
<keyword evidence="4" id="KW-1185">Reference proteome</keyword>
<dbReference type="Proteomes" id="UP000579153">
    <property type="component" value="Unassembled WGS sequence"/>
</dbReference>
<keyword evidence="1" id="KW-0328">Glycosyltransferase</keyword>
<reference evidence="3 4" key="1">
    <citation type="submission" date="2020-08" db="EMBL/GenBank/DDBJ databases">
        <title>Sequencing the genomes of 1000 actinobacteria strains.</title>
        <authorList>
            <person name="Klenk H.-P."/>
        </authorList>
    </citation>
    <scope>NUCLEOTIDE SEQUENCE [LARGE SCALE GENOMIC DNA]</scope>
    <source>
        <strain evidence="3 4">DSM 45507</strain>
    </source>
</reference>
<dbReference type="SUPFAM" id="SSF56601">
    <property type="entry name" value="beta-lactamase/transpeptidase-like"/>
    <property type="match status" value="1"/>
</dbReference>
<evidence type="ECO:0000256" key="1">
    <source>
        <dbReference type="ARBA" id="ARBA00022676"/>
    </source>
</evidence>
<evidence type="ECO:0000313" key="3">
    <source>
        <dbReference type="EMBL" id="MBB5778911.1"/>
    </source>
</evidence>
<dbReference type="InterPro" id="IPR050396">
    <property type="entry name" value="Glycosyltr_51/Transpeptidase"/>
</dbReference>
<dbReference type="GO" id="GO:0009252">
    <property type="term" value="P:peptidoglycan biosynthetic process"/>
    <property type="evidence" value="ECO:0007669"/>
    <property type="project" value="TreeGrafter"/>
</dbReference>
<gene>
    <name evidence="3" type="ORF">HD596_005667</name>
</gene>
<dbReference type="PANTHER" id="PTHR32282">
    <property type="entry name" value="BINDING PROTEIN TRANSPEPTIDASE, PUTATIVE-RELATED"/>
    <property type="match status" value="1"/>
</dbReference>
<keyword evidence="3" id="KW-0121">Carboxypeptidase</keyword>
<organism evidence="3 4">
    <name type="scientific">Nonomuraea jabiensis</name>
    <dbReference type="NCBI Taxonomy" id="882448"/>
    <lineage>
        <taxon>Bacteria</taxon>
        <taxon>Bacillati</taxon>
        <taxon>Actinomycetota</taxon>
        <taxon>Actinomycetes</taxon>
        <taxon>Streptosporangiales</taxon>
        <taxon>Streptosporangiaceae</taxon>
        <taxon>Nonomuraea</taxon>
    </lineage>
</organism>
<protein>
    <submittedName>
        <fullName evidence="3">Membrane peptidoglycan carboxypeptidase</fullName>
    </submittedName>
</protein>
<accession>A0A7W9G874</accession>
<dbReference type="AlphaFoldDB" id="A0A7W9G874"/>
<dbReference type="GO" id="GO:0004180">
    <property type="term" value="F:carboxypeptidase activity"/>
    <property type="evidence" value="ECO:0007669"/>
    <property type="project" value="UniProtKB-KW"/>
</dbReference>
<dbReference type="RefSeq" id="WP_185072297.1">
    <property type="nucleotide sequence ID" value="NZ_JACHMB010000001.1"/>
</dbReference>
<evidence type="ECO:0000313" key="4">
    <source>
        <dbReference type="Proteomes" id="UP000579153"/>
    </source>
</evidence>
<evidence type="ECO:0000256" key="2">
    <source>
        <dbReference type="ARBA" id="ARBA00022679"/>
    </source>
</evidence>
<dbReference type="GO" id="GO:0030288">
    <property type="term" value="C:outer membrane-bounded periplasmic space"/>
    <property type="evidence" value="ECO:0007669"/>
    <property type="project" value="TreeGrafter"/>
</dbReference>
<name>A0A7W9G874_9ACTN</name>
<proteinExistence type="predicted"/>
<keyword evidence="2" id="KW-0808">Transferase</keyword>
<sequence length="443" mass="46897">MKPLRVVVAAVGAAALLAGGFLLLRGGDTAPPPRDHLAVAPVVVRPNVLVDAQGAVLEELAGDCSASRYPYVCMRAKEELDADLLRRGGLTIATAIDQRTQRAAQQGIDRYVRREDAPVAAQAMIVPGTGEIRALAASRALGPGNNLPGGRFGFQHGTTAMVYTLAAALESGMRYDDGFPYLSQYRAANYHAFKNCKGQNVAEPSFSILNRQRDHGAFTTLRSGTRAAENTFFMKLTEKVGLCKSVQMAQRLGLKRADDLPLMEYETFSLGVNEVDPVALAGSYATLAARGRRCEPRLVTEVRGDTGVVRAFPARCQEALEPAVADAVTGVLAEALAKGPLKGLGRDAAGMEGTTNEFSSAWYAGYTPDLAAAVALGDPRGAVKHKLSDITIGGRRYRQVEGTSIPGPIWTSSMAEALAGSPGTAFTEPDLARFGGCRDNCAP</sequence>
<dbReference type="PANTHER" id="PTHR32282:SF33">
    <property type="entry name" value="PEPTIDOGLYCAN GLYCOSYLTRANSFERASE"/>
    <property type="match status" value="1"/>
</dbReference>
<dbReference type="Gene3D" id="3.40.710.10">
    <property type="entry name" value="DD-peptidase/beta-lactamase superfamily"/>
    <property type="match status" value="1"/>
</dbReference>
<keyword evidence="3" id="KW-0645">Protease</keyword>
<keyword evidence="3" id="KW-0378">Hydrolase</keyword>
<dbReference type="GO" id="GO:0008955">
    <property type="term" value="F:peptidoglycan glycosyltransferase activity"/>
    <property type="evidence" value="ECO:0007669"/>
    <property type="project" value="TreeGrafter"/>
</dbReference>
<dbReference type="InterPro" id="IPR012338">
    <property type="entry name" value="Beta-lactam/transpept-like"/>
</dbReference>
<dbReference type="EMBL" id="JACHMB010000001">
    <property type="protein sequence ID" value="MBB5778911.1"/>
    <property type="molecule type" value="Genomic_DNA"/>
</dbReference>